<comment type="caution">
    <text evidence="10">The sequence shown here is derived from an EMBL/GenBank/DDBJ whole genome shotgun (WGS) entry which is preliminary data.</text>
</comment>
<evidence type="ECO:0000259" key="9">
    <source>
        <dbReference type="PROSITE" id="PS50011"/>
    </source>
</evidence>
<organism evidence="10 11">
    <name type="scientific">Actinomadura alba</name>
    <dbReference type="NCBI Taxonomy" id="406431"/>
    <lineage>
        <taxon>Bacteria</taxon>
        <taxon>Bacillati</taxon>
        <taxon>Actinomycetota</taxon>
        <taxon>Actinomycetes</taxon>
        <taxon>Streptosporangiales</taxon>
        <taxon>Thermomonosporaceae</taxon>
        <taxon>Actinomadura</taxon>
    </lineage>
</organism>
<evidence type="ECO:0000313" key="10">
    <source>
        <dbReference type="EMBL" id="MBC6466845.1"/>
    </source>
</evidence>
<dbReference type="RefSeq" id="WP_187243863.1">
    <property type="nucleotide sequence ID" value="NZ_BAAAOK010000027.1"/>
</dbReference>
<dbReference type="SUPFAM" id="SSF56112">
    <property type="entry name" value="Protein kinase-like (PK-like)"/>
    <property type="match status" value="1"/>
</dbReference>
<keyword evidence="8" id="KW-1133">Transmembrane helix</keyword>
<dbReference type="CDD" id="cd14014">
    <property type="entry name" value="STKc_PknB_like"/>
    <property type="match status" value="1"/>
</dbReference>
<accession>A0ABR7LQ21</accession>
<feature type="region of interest" description="Disordered" evidence="7">
    <location>
        <begin position="485"/>
        <end position="584"/>
    </location>
</feature>
<evidence type="ECO:0000256" key="2">
    <source>
        <dbReference type="ARBA" id="ARBA00022527"/>
    </source>
</evidence>
<keyword evidence="11" id="KW-1185">Reference proteome</keyword>
<reference evidence="10 11" key="1">
    <citation type="submission" date="2020-06" db="EMBL/GenBank/DDBJ databases">
        <title>Actinomadura xiongansis sp. nov., isolated from soil of Baiyangdian.</title>
        <authorList>
            <person name="Zhang X."/>
        </authorList>
    </citation>
    <scope>NUCLEOTIDE SEQUENCE [LARGE SCALE GENOMIC DNA]</scope>
    <source>
        <strain evidence="10 11">HBUM206468</strain>
    </source>
</reference>
<dbReference type="PANTHER" id="PTHR43289:SF6">
    <property type="entry name" value="SERINE_THREONINE-PROTEIN KINASE NEKL-3"/>
    <property type="match status" value="1"/>
</dbReference>
<dbReference type="PROSITE" id="PS50011">
    <property type="entry name" value="PROTEIN_KINASE_DOM"/>
    <property type="match status" value="1"/>
</dbReference>
<keyword evidence="4" id="KW-0547">Nucleotide-binding</keyword>
<dbReference type="Gene3D" id="1.10.510.10">
    <property type="entry name" value="Transferase(Phosphotransferase) domain 1"/>
    <property type="match status" value="1"/>
</dbReference>
<feature type="compositionally biased region" description="Low complexity" evidence="7">
    <location>
        <begin position="512"/>
        <end position="528"/>
    </location>
</feature>
<dbReference type="GO" id="GO:0016301">
    <property type="term" value="F:kinase activity"/>
    <property type="evidence" value="ECO:0007669"/>
    <property type="project" value="UniProtKB-KW"/>
</dbReference>
<keyword evidence="3" id="KW-0808">Transferase</keyword>
<dbReference type="Proteomes" id="UP000805614">
    <property type="component" value="Unassembled WGS sequence"/>
</dbReference>
<keyword evidence="8" id="KW-0472">Membrane</keyword>
<evidence type="ECO:0000256" key="8">
    <source>
        <dbReference type="SAM" id="Phobius"/>
    </source>
</evidence>
<dbReference type="Pfam" id="PF00069">
    <property type="entry name" value="Pkinase"/>
    <property type="match status" value="1"/>
</dbReference>
<keyword evidence="2" id="KW-0723">Serine/threonine-protein kinase</keyword>
<proteinExistence type="predicted"/>
<protein>
    <recommendedName>
        <fullName evidence="1">non-specific serine/threonine protein kinase</fullName>
        <ecNumber evidence="1">2.7.11.1</ecNumber>
    </recommendedName>
</protein>
<dbReference type="EC" id="2.7.11.1" evidence="1"/>
<feature type="compositionally biased region" description="Low complexity" evidence="7">
    <location>
        <begin position="357"/>
        <end position="373"/>
    </location>
</feature>
<evidence type="ECO:0000313" key="11">
    <source>
        <dbReference type="Proteomes" id="UP000805614"/>
    </source>
</evidence>
<evidence type="ECO:0000256" key="5">
    <source>
        <dbReference type="ARBA" id="ARBA00022777"/>
    </source>
</evidence>
<feature type="compositionally biased region" description="Basic and acidic residues" evidence="7">
    <location>
        <begin position="436"/>
        <end position="449"/>
    </location>
</feature>
<feature type="domain" description="Protein kinase" evidence="9">
    <location>
        <begin position="10"/>
        <end position="268"/>
    </location>
</feature>
<evidence type="ECO:0000256" key="6">
    <source>
        <dbReference type="ARBA" id="ARBA00022840"/>
    </source>
</evidence>
<dbReference type="InterPro" id="IPR011009">
    <property type="entry name" value="Kinase-like_dom_sf"/>
</dbReference>
<feature type="compositionally biased region" description="Basic and acidic residues" evidence="7">
    <location>
        <begin position="402"/>
        <end position="414"/>
    </location>
</feature>
<feature type="transmembrane region" description="Helical" evidence="8">
    <location>
        <begin position="457"/>
        <end position="477"/>
    </location>
</feature>
<keyword evidence="6" id="KW-0067">ATP-binding</keyword>
<evidence type="ECO:0000256" key="4">
    <source>
        <dbReference type="ARBA" id="ARBA00022741"/>
    </source>
</evidence>
<keyword evidence="8" id="KW-0812">Transmembrane</keyword>
<feature type="compositionally biased region" description="Polar residues" evidence="7">
    <location>
        <begin position="569"/>
        <end position="584"/>
    </location>
</feature>
<feature type="compositionally biased region" description="Pro residues" evidence="7">
    <location>
        <begin position="374"/>
        <end position="395"/>
    </location>
</feature>
<sequence length="673" mass="69474">MHGDGTLPGYSHLRELGKGPTGRVVLAMHEATDTPVAIKYLSDQMYENDEFAERFRTEARRLAEMRQPHLVRFLQYTESPVGGAVVMELVNGITLADLIASEGSIRPEAALTVLKGTLLGLGAVHAAGVLHRDCKPGNVLLRSDGVSKLTDVGIAVRTVGTPVAGTPAYMAPELWEGGPATLASDLYAATAVFYECVTGAPPFQTAQVARLAEAHLTGEVPVEWIAGPLREIVARGLAKDPGERPASAAEMLAMVDETAEAEYGDGWVRLGMVHLAQLAGLLALRGPTPRSDDTDDVPAKVPADTPGAAETEMMLTEPARRAIAAAAMTQPIEAVKPIEPVEPVQLIRAVPVEDGDAPGAPDDAPTAVGSAPAVAPPPLPVRAPTRAPEPAPAAPTPYGGHEYGEHREQPREYKPQASYTPQVRSPQVPEPRIPPGRHDPRAPYEAVADREKGGKSWMIAAAAMALLLLGGGLVTFVGKTGEGRPAAIAESPAGEPSATVPSEQDAPQIGQPAAGRTRAAASGTPTAPDETSPAPGTSDGSQPAGRPRATRPGQPPTQPQHSTPPPKATTATGLSIGSWTRSGQVGSASITVTADGTGPINVSISYTSGGTSVAATTKRLSGARSYTFGVTQTFTTDCEDWTIVVTARPGGLTRTATIPAAECGAPSAGGTAS</sequence>
<dbReference type="EMBL" id="JABVEC010000010">
    <property type="protein sequence ID" value="MBC6466845.1"/>
    <property type="molecule type" value="Genomic_DNA"/>
</dbReference>
<dbReference type="InterPro" id="IPR000719">
    <property type="entry name" value="Prot_kinase_dom"/>
</dbReference>
<evidence type="ECO:0000256" key="1">
    <source>
        <dbReference type="ARBA" id="ARBA00012513"/>
    </source>
</evidence>
<gene>
    <name evidence="10" type="ORF">HKK74_15235</name>
</gene>
<keyword evidence="5 10" id="KW-0418">Kinase</keyword>
<evidence type="ECO:0000256" key="7">
    <source>
        <dbReference type="SAM" id="MobiDB-lite"/>
    </source>
</evidence>
<evidence type="ECO:0000256" key="3">
    <source>
        <dbReference type="ARBA" id="ARBA00022679"/>
    </source>
</evidence>
<dbReference type="PANTHER" id="PTHR43289">
    <property type="entry name" value="MITOGEN-ACTIVATED PROTEIN KINASE KINASE KINASE 20-RELATED"/>
    <property type="match status" value="1"/>
</dbReference>
<feature type="region of interest" description="Disordered" evidence="7">
    <location>
        <begin position="353"/>
        <end position="449"/>
    </location>
</feature>
<feature type="compositionally biased region" description="Pro residues" evidence="7">
    <location>
        <begin position="553"/>
        <end position="567"/>
    </location>
</feature>
<name>A0ABR7LQ21_9ACTN</name>